<gene>
    <name evidence="2" type="ORF">EF807_09045</name>
</gene>
<dbReference type="EMBL" id="RXIL01000181">
    <property type="protein sequence ID" value="RZN65815.1"/>
    <property type="molecule type" value="Genomic_DNA"/>
</dbReference>
<dbReference type="AlphaFoldDB" id="A0A520KU69"/>
<dbReference type="Gene3D" id="3.40.50.360">
    <property type="match status" value="1"/>
</dbReference>
<feature type="domain" description="Flavodoxin" evidence="1">
    <location>
        <begin position="4"/>
        <end position="95"/>
    </location>
</feature>
<dbReference type="PANTHER" id="PTHR38030:SF2">
    <property type="entry name" value="PROTOPORPHYRINOGEN IX DEHYDROGENASE [QUINONE]"/>
    <property type="match status" value="1"/>
</dbReference>
<evidence type="ECO:0000313" key="3">
    <source>
        <dbReference type="Proteomes" id="UP000320766"/>
    </source>
</evidence>
<proteinExistence type="predicted"/>
<comment type="caution">
    <text evidence="2">The sequence shown here is derived from an EMBL/GenBank/DDBJ whole genome shotgun (WGS) entry which is preliminary data.</text>
</comment>
<reference evidence="2 3" key="1">
    <citation type="journal article" date="2019" name="Nat. Microbiol.">
        <title>Wide diversity of methane and short-chain alkane metabolisms in uncultured archaea.</title>
        <authorList>
            <person name="Borrel G."/>
            <person name="Adam P.S."/>
            <person name="McKay L.J."/>
            <person name="Chen L.X."/>
            <person name="Sierra-Garcia I.N."/>
            <person name="Sieber C.M."/>
            <person name="Letourneur Q."/>
            <person name="Ghozlane A."/>
            <person name="Andersen G.L."/>
            <person name="Li W.J."/>
            <person name="Hallam S.J."/>
            <person name="Muyzer G."/>
            <person name="de Oliveira V.M."/>
            <person name="Inskeep W.P."/>
            <person name="Banfield J.F."/>
            <person name="Gribaldo S."/>
        </authorList>
    </citation>
    <scope>NUCLEOTIDE SEQUENCE [LARGE SCALE GENOMIC DNA]</scope>
    <source>
        <strain evidence="2">NM1b</strain>
    </source>
</reference>
<dbReference type="PANTHER" id="PTHR38030">
    <property type="entry name" value="PROTOPORPHYRINOGEN IX DEHYDROGENASE [MENAQUINONE]"/>
    <property type="match status" value="1"/>
</dbReference>
<protein>
    <submittedName>
        <fullName evidence="2">Flavodoxin</fullName>
    </submittedName>
</protein>
<evidence type="ECO:0000259" key="1">
    <source>
        <dbReference type="Pfam" id="PF12724"/>
    </source>
</evidence>
<dbReference type="InterPro" id="IPR052200">
    <property type="entry name" value="Protoporphyrinogen_IX_DH"/>
</dbReference>
<dbReference type="SUPFAM" id="SSF52218">
    <property type="entry name" value="Flavoproteins"/>
    <property type="match status" value="1"/>
</dbReference>
<dbReference type="Proteomes" id="UP000320766">
    <property type="component" value="Unassembled WGS sequence"/>
</dbReference>
<evidence type="ECO:0000313" key="2">
    <source>
        <dbReference type="EMBL" id="RZN65815.1"/>
    </source>
</evidence>
<sequence length="152" mass="16873">MRTLIIYESIHHGNTEKVVKVIANVLEAKLAKPKELDIDTVAEYDLIGFGSGIYGWKHHKDLLNTVDKLSSQKNKRAFIFSTSGAGKKAIDKNHKLLRKKLIGKSFTIIGEFSCKGFNTFGPLKLVGGINKGRPNESDLNKAENFARCLKDA</sequence>
<accession>A0A520KU69</accession>
<dbReference type="GO" id="GO:0006783">
    <property type="term" value="P:heme biosynthetic process"/>
    <property type="evidence" value="ECO:0007669"/>
    <property type="project" value="TreeGrafter"/>
</dbReference>
<dbReference type="InterPro" id="IPR026816">
    <property type="entry name" value="Flavodoxin_dom"/>
</dbReference>
<organism evidence="2 3">
    <name type="scientific">Candidatus Methanolliviera hydrocarbonicum</name>
    <dbReference type="NCBI Taxonomy" id="2491085"/>
    <lineage>
        <taxon>Archaea</taxon>
        <taxon>Methanobacteriati</taxon>
        <taxon>Methanobacteriota</taxon>
        <taxon>Candidatus Methanoliparia</taxon>
        <taxon>Candidatus Methanoliparales</taxon>
        <taxon>Candidatus Methanollivieraceae</taxon>
        <taxon>Candidatus Methanolliviera</taxon>
    </lineage>
</organism>
<dbReference type="GO" id="GO:0010181">
    <property type="term" value="F:FMN binding"/>
    <property type="evidence" value="ECO:0007669"/>
    <property type="project" value="TreeGrafter"/>
</dbReference>
<dbReference type="GO" id="GO:0070819">
    <property type="term" value="F:menaquinone-dependent protoporphyrinogen oxidase activity"/>
    <property type="evidence" value="ECO:0007669"/>
    <property type="project" value="TreeGrafter"/>
</dbReference>
<dbReference type="Pfam" id="PF12724">
    <property type="entry name" value="Flavodoxin_5"/>
    <property type="match status" value="1"/>
</dbReference>
<dbReference type="InterPro" id="IPR029039">
    <property type="entry name" value="Flavoprotein-like_sf"/>
</dbReference>
<name>A0A520KU69_9EURY</name>